<accession>A0A2N0I1H4</accession>
<organism evidence="4 5">
    <name type="scientific">Novosphingobium kunmingense</name>
    <dbReference type="NCBI Taxonomy" id="1211806"/>
    <lineage>
        <taxon>Bacteria</taxon>
        <taxon>Pseudomonadati</taxon>
        <taxon>Pseudomonadota</taxon>
        <taxon>Alphaproteobacteria</taxon>
        <taxon>Sphingomonadales</taxon>
        <taxon>Sphingomonadaceae</taxon>
        <taxon>Novosphingobium</taxon>
    </lineage>
</organism>
<evidence type="ECO:0000313" key="5">
    <source>
        <dbReference type="Proteomes" id="UP000232587"/>
    </source>
</evidence>
<dbReference type="InterPro" id="IPR001995">
    <property type="entry name" value="Peptidase_A2_cat"/>
</dbReference>
<dbReference type="EMBL" id="PHUF01000002">
    <property type="protein sequence ID" value="PKB25014.1"/>
    <property type="molecule type" value="Genomic_DNA"/>
</dbReference>
<keyword evidence="4" id="KW-0645">Protease</keyword>
<dbReference type="InterPro" id="IPR034122">
    <property type="entry name" value="Retropepsin-like_bacterial"/>
</dbReference>
<dbReference type="PROSITE" id="PS00141">
    <property type="entry name" value="ASP_PROTEASE"/>
    <property type="match status" value="1"/>
</dbReference>
<keyword evidence="5" id="KW-1185">Reference proteome</keyword>
<feature type="transmembrane region" description="Helical" evidence="2">
    <location>
        <begin position="15"/>
        <end position="33"/>
    </location>
</feature>
<keyword evidence="2" id="KW-0472">Membrane</keyword>
<evidence type="ECO:0000259" key="3">
    <source>
        <dbReference type="PROSITE" id="PS50175"/>
    </source>
</evidence>
<dbReference type="GO" id="GO:0004190">
    <property type="term" value="F:aspartic-type endopeptidase activity"/>
    <property type="evidence" value="ECO:0007669"/>
    <property type="project" value="InterPro"/>
</dbReference>
<dbReference type="NCBIfam" id="TIGR02281">
    <property type="entry name" value="clan_AA_DTGA"/>
    <property type="match status" value="1"/>
</dbReference>
<dbReference type="CDD" id="cd05483">
    <property type="entry name" value="retropepsin_like_bacteria"/>
    <property type="match status" value="1"/>
</dbReference>
<evidence type="ECO:0000256" key="2">
    <source>
        <dbReference type="SAM" id="Phobius"/>
    </source>
</evidence>
<sequence>MNLPELLQFLLQQPLLLIALLAIFVSVLGSMLMRAVPWLGKSLRGIGNLALVGVLLLTIAQAARLTTNSDISLAIAGLEEQRIVGGETRIPLAPDGHFWVRATINGVDRRFLVDTGATLTAISPATADAAGIAPTALGRSVMLQTANGATPAKMASIDELRFGNVAARNLDTVIAPALGQTNVIGMNLLSRLASWRVEGRTLILVPKNPQPPVD</sequence>
<reference evidence="4 5" key="1">
    <citation type="submission" date="2017-11" db="EMBL/GenBank/DDBJ databases">
        <title>Genomic Encyclopedia of Type Strains, Phase III (KMG-III): the genomes of soil and plant-associated and newly described type strains.</title>
        <authorList>
            <person name="Whitman W."/>
        </authorList>
    </citation>
    <scope>NUCLEOTIDE SEQUENCE [LARGE SCALE GENOMIC DNA]</scope>
    <source>
        <strain evidence="4 5">CGMCC 1.12274</strain>
    </source>
</reference>
<dbReference type="Proteomes" id="UP000232587">
    <property type="component" value="Unassembled WGS sequence"/>
</dbReference>
<keyword evidence="1" id="KW-0378">Hydrolase</keyword>
<protein>
    <submittedName>
        <fullName evidence="4">Aspartyl protease family protein</fullName>
    </submittedName>
</protein>
<proteinExistence type="predicted"/>
<dbReference type="InterPro" id="IPR021109">
    <property type="entry name" value="Peptidase_aspartic_dom_sf"/>
</dbReference>
<dbReference type="AlphaFoldDB" id="A0A2N0I1H4"/>
<evidence type="ECO:0000313" key="4">
    <source>
        <dbReference type="EMBL" id="PKB25014.1"/>
    </source>
</evidence>
<dbReference type="InterPro" id="IPR011969">
    <property type="entry name" value="Clan_AA_Asp_peptidase_C"/>
</dbReference>
<feature type="domain" description="Peptidase A2" evidence="3">
    <location>
        <begin position="109"/>
        <end position="188"/>
    </location>
</feature>
<dbReference type="PROSITE" id="PS50175">
    <property type="entry name" value="ASP_PROT_RETROV"/>
    <property type="match status" value="1"/>
</dbReference>
<dbReference type="SUPFAM" id="SSF50630">
    <property type="entry name" value="Acid proteases"/>
    <property type="match status" value="1"/>
</dbReference>
<dbReference type="InterPro" id="IPR001969">
    <property type="entry name" value="Aspartic_peptidase_AS"/>
</dbReference>
<keyword evidence="2" id="KW-0812">Transmembrane</keyword>
<keyword evidence="2" id="KW-1133">Transmembrane helix</keyword>
<gene>
    <name evidence="4" type="ORF">B0I00_0195</name>
</gene>
<dbReference type="GO" id="GO:0006508">
    <property type="term" value="P:proteolysis"/>
    <property type="evidence" value="ECO:0007669"/>
    <property type="project" value="UniProtKB-KW"/>
</dbReference>
<dbReference type="Gene3D" id="2.40.70.10">
    <property type="entry name" value="Acid Proteases"/>
    <property type="match status" value="1"/>
</dbReference>
<dbReference type="Pfam" id="PF13975">
    <property type="entry name" value="gag-asp_proteas"/>
    <property type="match status" value="1"/>
</dbReference>
<comment type="caution">
    <text evidence="4">The sequence shown here is derived from an EMBL/GenBank/DDBJ whole genome shotgun (WGS) entry which is preliminary data.</text>
</comment>
<evidence type="ECO:0000256" key="1">
    <source>
        <dbReference type="ARBA" id="ARBA00022801"/>
    </source>
</evidence>
<feature type="transmembrane region" description="Helical" evidence="2">
    <location>
        <begin position="45"/>
        <end position="63"/>
    </location>
</feature>
<name>A0A2N0I1H4_9SPHN</name>